<name>A0A935PYV8_9PROT</name>
<dbReference type="AlphaFoldDB" id="A0A935PYV8"/>
<reference evidence="1 2" key="1">
    <citation type="submission" date="2020-10" db="EMBL/GenBank/DDBJ databases">
        <title>Connecting structure to function with the recovery of over 1000 high-quality activated sludge metagenome-assembled genomes encoding full-length rRNA genes using long-read sequencing.</title>
        <authorList>
            <person name="Singleton C.M."/>
            <person name="Petriglieri F."/>
            <person name="Kristensen J.M."/>
            <person name="Kirkegaard R.H."/>
            <person name="Michaelsen T.Y."/>
            <person name="Andersen M.H."/>
            <person name="Karst S.M."/>
            <person name="Dueholm M.S."/>
            <person name="Nielsen P.H."/>
            <person name="Albertsen M."/>
        </authorList>
    </citation>
    <scope>NUCLEOTIDE SEQUENCE [LARGE SCALE GENOMIC DNA]</scope>
    <source>
        <strain evidence="1">EsbW_18-Q3-R4-48_BATAC.285</strain>
    </source>
</reference>
<dbReference type="Proteomes" id="UP000697998">
    <property type="component" value="Unassembled WGS sequence"/>
</dbReference>
<evidence type="ECO:0000313" key="2">
    <source>
        <dbReference type="Proteomes" id="UP000697998"/>
    </source>
</evidence>
<organism evidence="1 2">
    <name type="scientific">Candidatus Accumulibacter proximus</name>
    <dbReference type="NCBI Taxonomy" id="2954385"/>
    <lineage>
        <taxon>Bacteria</taxon>
        <taxon>Pseudomonadati</taxon>
        <taxon>Pseudomonadota</taxon>
        <taxon>Betaproteobacteria</taxon>
        <taxon>Candidatus Accumulibacter</taxon>
    </lineage>
</organism>
<gene>
    <name evidence="1" type="ORF">IPJ27_10890</name>
</gene>
<dbReference type="EMBL" id="JADJMH010000009">
    <property type="protein sequence ID" value="MBK7675207.1"/>
    <property type="molecule type" value="Genomic_DNA"/>
</dbReference>
<evidence type="ECO:0000313" key="1">
    <source>
        <dbReference type="EMBL" id="MBK7675207.1"/>
    </source>
</evidence>
<sequence length="65" mass="7175">MSRRRENAKRLDALSDIGGILSAMKDLPTILAPGEPARNPLVGSRMFDLKPLLLRLPYTARTMAP</sequence>
<protein>
    <submittedName>
        <fullName evidence="1">Uncharacterized protein</fullName>
    </submittedName>
</protein>
<comment type="caution">
    <text evidence="1">The sequence shown here is derived from an EMBL/GenBank/DDBJ whole genome shotgun (WGS) entry which is preliminary data.</text>
</comment>
<proteinExistence type="predicted"/>
<accession>A0A935PYV8</accession>